<evidence type="ECO:0000313" key="2">
    <source>
        <dbReference type="Proteomes" id="UP000182152"/>
    </source>
</evidence>
<reference evidence="1 2" key="1">
    <citation type="submission" date="2014-12" db="EMBL/GenBank/DDBJ databases">
        <title>Draft genome sequences of 29 type strains of Enterococci.</title>
        <authorList>
            <person name="Zhong Z."/>
            <person name="Sun Z."/>
            <person name="Liu W."/>
            <person name="Zhang W."/>
            <person name="Zhang H."/>
        </authorList>
    </citation>
    <scope>NUCLEOTIDE SEQUENCE [LARGE SCALE GENOMIC DNA]</scope>
    <source>
        <strain evidence="1 2">DSM 15687</strain>
    </source>
</reference>
<dbReference type="AlphaFoldDB" id="A0A1L8WPF6"/>
<protein>
    <submittedName>
        <fullName evidence="1">Uncharacterized protein</fullName>
    </submittedName>
</protein>
<proteinExistence type="predicted"/>
<dbReference type="EMBL" id="JXLB01000008">
    <property type="protein sequence ID" value="OJG82712.1"/>
    <property type="molecule type" value="Genomic_DNA"/>
</dbReference>
<sequence>MLARFKKLAEQNEKNRLEDYFRKNYVGIFLMLMGKEVMFKET</sequence>
<dbReference type="Proteomes" id="UP000182152">
    <property type="component" value="Unassembled WGS sequence"/>
</dbReference>
<organism evidence="1 2">
    <name type="scientific">Enterococcus ratti</name>
    <dbReference type="NCBI Taxonomy" id="150033"/>
    <lineage>
        <taxon>Bacteria</taxon>
        <taxon>Bacillati</taxon>
        <taxon>Bacillota</taxon>
        <taxon>Bacilli</taxon>
        <taxon>Lactobacillales</taxon>
        <taxon>Enterococcaceae</taxon>
        <taxon>Enterococcus</taxon>
    </lineage>
</organism>
<gene>
    <name evidence="1" type="ORF">RV14_GL002287</name>
</gene>
<accession>A0A1L8WPF6</accession>
<name>A0A1L8WPF6_9ENTE</name>
<comment type="caution">
    <text evidence="1">The sequence shown here is derived from an EMBL/GenBank/DDBJ whole genome shotgun (WGS) entry which is preliminary data.</text>
</comment>
<keyword evidence="2" id="KW-1185">Reference proteome</keyword>
<evidence type="ECO:0000313" key="1">
    <source>
        <dbReference type="EMBL" id="OJG82712.1"/>
    </source>
</evidence>